<organism evidence="1 2">
    <name type="scientific">Amycolatopsis coloradensis</name>
    <dbReference type="NCBI Taxonomy" id="76021"/>
    <lineage>
        <taxon>Bacteria</taxon>
        <taxon>Bacillati</taxon>
        <taxon>Actinomycetota</taxon>
        <taxon>Actinomycetes</taxon>
        <taxon>Pseudonocardiales</taxon>
        <taxon>Pseudonocardiaceae</taxon>
        <taxon>Amycolatopsis</taxon>
    </lineage>
</organism>
<evidence type="ECO:0000313" key="2">
    <source>
        <dbReference type="Proteomes" id="UP001456344"/>
    </source>
</evidence>
<protein>
    <submittedName>
        <fullName evidence="1">Cupin domain-containing protein</fullName>
    </submittedName>
</protein>
<evidence type="ECO:0000313" key="1">
    <source>
        <dbReference type="EMBL" id="WYW21871.1"/>
    </source>
</evidence>
<accession>A0ACD5BRA7</accession>
<dbReference type="EMBL" id="CP150484">
    <property type="protein sequence ID" value="WYW21871.1"/>
    <property type="molecule type" value="Genomic_DNA"/>
</dbReference>
<proteinExistence type="predicted"/>
<sequence length="128" mass="13974">MIVSNSGDGLTRTVDGSAGEAVWRCLGRRGMLFSECESFDFVRLAPGAVLDERGRGDIEEAWFVLRGEAEFVEDGEDPLLAREGELVFCAHAAAGRWRNIGDSPLEMLFLALMPASVSLRLPTRTPSD</sequence>
<reference evidence="1" key="1">
    <citation type="submission" date="2023-10" db="EMBL/GenBank/DDBJ databases">
        <title>Whole genome sequencing of actinobacterial strain Amycolatopsis sp. (BCA-696) identifies the underlying plant growth-promoting genes.</title>
        <authorList>
            <person name="Gandham P."/>
            <person name="Vadla N."/>
            <person name="Saji A."/>
            <person name="Srinivas V."/>
            <person name="Ruperao P."/>
            <person name="Selvanayagam S."/>
            <person name="Saxena R.K."/>
            <person name="Rathore A."/>
            <person name="Gopalakrishnan S."/>
            <person name="Thakur V."/>
        </authorList>
    </citation>
    <scope>NUCLEOTIDE SEQUENCE</scope>
    <source>
        <strain evidence="1">BCA-696</strain>
    </source>
</reference>
<gene>
    <name evidence="1" type="ORF">LCL61_40670</name>
</gene>
<keyword evidence="2" id="KW-1185">Reference proteome</keyword>
<dbReference type="Proteomes" id="UP001456344">
    <property type="component" value="Chromosome"/>
</dbReference>
<name>A0ACD5BRA7_9PSEU</name>